<reference evidence="1" key="1">
    <citation type="submission" date="2022-07" db="EMBL/GenBank/DDBJ databases">
        <title>Phylogenomic reconstructions and comparative analyses of Kickxellomycotina fungi.</title>
        <authorList>
            <person name="Reynolds N.K."/>
            <person name="Stajich J.E."/>
            <person name="Barry K."/>
            <person name="Grigoriev I.V."/>
            <person name="Crous P."/>
            <person name="Smith M.E."/>
        </authorList>
    </citation>
    <scope>NUCLEOTIDE SEQUENCE</scope>
    <source>
        <strain evidence="1">BCRC 34191</strain>
    </source>
</reference>
<gene>
    <name evidence="1" type="primary">RFA1_2</name>
    <name evidence="1" type="ORF">GGI18_003782</name>
</gene>
<organism evidence="1 2">
    <name type="scientific">Coemansia linderi</name>
    <dbReference type="NCBI Taxonomy" id="2663919"/>
    <lineage>
        <taxon>Eukaryota</taxon>
        <taxon>Fungi</taxon>
        <taxon>Fungi incertae sedis</taxon>
        <taxon>Zoopagomycota</taxon>
        <taxon>Kickxellomycotina</taxon>
        <taxon>Kickxellomycetes</taxon>
        <taxon>Kickxellales</taxon>
        <taxon>Kickxellaceae</taxon>
        <taxon>Coemansia</taxon>
    </lineage>
</organism>
<accession>A0ACC1KBH3</accession>
<evidence type="ECO:0000313" key="1">
    <source>
        <dbReference type="EMBL" id="KAJ2780842.1"/>
    </source>
</evidence>
<sequence>LSLYHCLVADGRTITWAMLTMVTDRDLAVFRVLKINRCFVSKTFHQAFPVINIVALDAKILGPMSEVLQDPVKTLEALNMVAPEPVMTHAALSIVAPEPAKTLGEADLESIDASSEKESESIDTSSEKESEPIETLSLIDTETLYELALDPFKAAKKGAVKPVENAGIPFKTVEQIGSERIGSTYSDECFFLEGTVVGIYSDSIAYPACRGSNCSYKVAEDSTSGLWLCNKCKGLWSVPRYLFEFSFDVSDDTGIIQLRCNNPVGKMLIGTTAIDAYKLG</sequence>
<comment type="caution">
    <text evidence="1">The sequence shown here is derived from an EMBL/GenBank/DDBJ whole genome shotgun (WGS) entry which is preliminary data.</text>
</comment>
<dbReference type="Proteomes" id="UP001140066">
    <property type="component" value="Unassembled WGS sequence"/>
</dbReference>
<evidence type="ECO:0000313" key="2">
    <source>
        <dbReference type="Proteomes" id="UP001140066"/>
    </source>
</evidence>
<feature type="non-terminal residue" evidence="1">
    <location>
        <position position="1"/>
    </location>
</feature>
<name>A0ACC1KBH3_9FUNG</name>
<feature type="non-terminal residue" evidence="1">
    <location>
        <position position="280"/>
    </location>
</feature>
<protein>
    <submittedName>
        <fullName evidence="1">Replication factor A protein 1</fullName>
    </submittedName>
</protein>
<keyword evidence="2" id="KW-1185">Reference proteome</keyword>
<dbReference type="EMBL" id="JANBUK010001453">
    <property type="protein sequence ID" value="KAJ2780842.1"/>
    <property type="molecule type" value="Genomic_DNA"/>
</dbReference>
<proteinExistence type="predicted"/>